<dbReference type="SUPFAM" id="SSF116846">
    <property type="entry name" value="MIT domain"/>
    <property type="match status" value="1"/>
</dbReference>
<feature type="compositionally biased region" description="Polar residues" evidence="2">
    <location>
        <begin position="294"/>
        <end position="305"/>
    </location>
</feature>
<evidence type="ECO:0000256" key="1">
    <source>
        <dbReference type="SAM" id="Coils"/>
    </source>
</evidence>
<feature type="compositionally biased region" description="Polar residues" evidence="2">
    <location>
        <begin position="394"/>
        <end position="403"/>
    </location>
</feature>
<feature type="compositionally biased region" description="Basic and acidic residues" evidence="2">
    <location>
        <begin position="545"/>
        <end position="564"/>
    </location>
</feature>
<feature type="compositionally biased region" description="Basic and acidic residues" evidence="2">
    <location>
        <begin position="405"/>
        <end position="420"/>
    </location>
</feature>
<evidence type="ECO:0000259" key="3">
    <source>
        <dbReference type="Pfam" id="PF04212"/>
    </source>
</evidence>
<keyword evidence="1" id="KW-0175">Coiled coil</keyword>
<feature type="region of interest" description="Disordered" evidence="2">
    <location>
        <begin position="979"/>
        <end position="1008"/>
    </location>
</feature>
<dbReference type="Pfam" id="PF04212">
    <property type="entry name" value="MIT"/>
    <property type="match status" value="1"/>
</dbReference>
<feature type="compositionally biased region" description="Pro residues" evidence="2">
    <location>
        <begin position="868"/>
        <end position="877"/>
    </location>
</feature>
<feature type="region of interest" description="Disordered" evidence="2">
    <location>
        <begin position="390"/>
        <end position="449"/>
    </location>
</feature>
<feature type="region of interest" description="Disordered" evidence="2">
    <location>
        <begin position="462"/>
        <end position="498"/>
    </location>
</feature>
<feature type="coiled-coil region" evidence="1">
    <location>
        <begin position="657"/>
        <end position="684"/>
    </location>
</feature>
<feature type="compositionally biased region" description="Polar residues" evidence="2">
    <location>
        <begin position="979"/>
        <end position="990"/>
    </location>
</feature>
<keyword evidence="5" id="KW-1185">Reference proteome</keyword>
<feature type="compositionally biased region" description="Polar residues" evidence="2">
    <location>
        <begin position="565"/>
        <end position="574"/>
    </location>
</feature>
<reference evidence="4 5" key="1">
    <citation type="submission" date="2024-09" db="EMBL/GenBank/DDBJ databases">
        <title>Rethinking Asexuality: The Enigmatic Case of Functional Sexual Genes in Lepraria (Stereocaulaceae).</title>
        <authorList>
            <person name="Doellman M."/>
            <person name="Sun Y."/>
            <person name="Barcenas-Pena A."/>
            <person name="Lumbsch H.T."/>
            <person name="Grewe F."/>
        </authorList>
    </citation>
    <scope>NUCLEOTIDE SEQUENCE [LARGE SCALE GENOMIC DNA]</scope>
    <source>
        <strain evidence="4 5">Mercado 3170</strain>
    </source>
</reference>
<feature type="compositionally biased region" description="Low complexity" evidence="2">
    <location>
        <begin position="906"/>
        <end position="928"/>
    </location>
</feature>
<evidence type="ECO:0000256" key="2">
    <source>
        <dbReference type="SAM" id="MobiDB-lite"/>
    </source>
</evidence>
<feature type="region of interest" description="Disordered" evidence="2">
    <location>
        <begin position="510"/>
        <end position="605"/>
    </location>
</feature>
<evidence type="ECO:0000313" key="4">
    <source>
        <dbReference type="EMBL" id="KAL2045054.1"/>
    </source>
</evidence>
<dbReference type="Proteomes" id="UP001590950">
    <property type="component" value="Unassembled WGS sequence"/>
</dbReference>
<feature type="compositionally biased region" description="Pro residues" evidence="2">
    <location>
        <begin position="781"/>
        <end position="799"/>
    </location>
</feature>
<dbReference type="InterPro" id="IPR036181">
    <property type="entry name" value="MIT_dom_sf"/>
</dbReference>
<sequence>MASTLGKPPNQHRQGSRPTSASSSSVVTVQRAYSFSSRHGQHPPVSGLRSQSPSEAHTIPTDFSCRTLSPETTKRRSSALYTRPDSGNGVREGGVGNLNRWSQSTASSKSSATHARQSSFSRRLSGSFGSFSGFTNAQTPSPNASLASNRRPSPKKSPLERPNMPNPSINPPPFLPPIVTLSSLSQAVDSADSPSTATATPATADMLSASTYTPTEPDYFGSRWQSRSPSKLTAGSKRARTDVPSSMVIDQSTSTGSPGPPELLYSQRTTTRAKNIDHRRVSQNGYHRSRENSGKSSATVDGESSASDHRDWIGRPQKRKAPSQKAMLSKALQKAHHAVTLDQRTNYEGAMHAYQEACSLLRKVMNRSSGFEDRRKLDAVRNTYEARIRELRGTEQSYQSTDSKALPERPPDRDSKESYSERLSIVTDDDGADAGADTTPLGYGQPLRTKQPHVGMLAHVPPRRQSLQTSPYAGQEIDTQSSSQMPDPQSLHFQHTGPDRAAKSTFHLETPVLQDYMPPPLSPRRPRSPAPAMTTKEVAQSSPDRSAHSDDSNQSDSVRHDNGEHTSWLNTINESSGSSSSSVHSRRSTVGLRRKHIRATSGQTEAEYDAALDAAIEAAHDDGFEPDDEDEGEELLLNDPQYQMAELEPLSHRRRNVEWARENIREVEREAVIAQAREREWQRMQSQPAARYSIDNELMEDDDDEEERILEEMTRDYIMDDVEYDIQTKSALPRQSDSSGFSGRTWGSSIGSNPTSAGTSLSTVAEASVLPSLDTQLKDNPLPPPLHPPPSTSLPPPPASVTANLSQPPNGALPRPPSLGARNASPGVRDRRISGTRKKPLKIETNSRMSDNSETEASKPQTLSIPFPSLPVEPIPEQPQSAVAMPDSQQVPPNLAFKPLPPPGLRPSSRLSSRKGSSPLPGSDTTDIASSTASALTKVTSADSDNSVPGSPVRFGTKAATGLRKNFSSSSLRNKSLNVSVSDGADTSPTAPFGGITPTPNKRKVPSPAMPVLPTPIEASFISKGQPMNEIHLFDSDIHSPNNPGSPNPLVNNAPLPLEPCPESTLLRPFWFLRAIYQTIAHPRGGYISSRLFVPRDIWRVKNIKLKNVEEKVSSCDLLTAALLKLGKVDTFDANAVLEEMQFIENVMDQVQASLSKKLGNDVGLQGAAQIFKGINAVDDSANNADALAPKTANANSKSYLSWRKLRSKNSLGPGPNPVVTTIVSKNGLQEAPTMKSLPMTTMQNPRFPKRDPNQVQCLGPNPSYMGALARLCDAAQILDQISRQVEDPGLKHSSQTHVGLELSARHAAEFFGFFVCRFVLADISLMLDKFIKRGSEWVLA</sequence>
<feature type="compositionally biased region" description="Polar residues" evidence="2">
    <location>
        <begin position="223"/>
        <end position="233"/>
    </location>
</feature>
<dbReference type="PANTHER" id="PTHR37327">
    <property type="entry name" value="CHROMOSOME 1, WHOLE GENOME SHOTGUN SEQUENCE"/>
    <property type="match status" value="1"/>
</dbReference>
<protein>
    <recommendedName>
        <fullName evidence="3">MIT domain-containing protein</fullName>
    </recommendedName>
</protein>
<feature type="compositionally biased region" description="Low complexity" evidence="2">
    <location>
        <begin position="102"/>
        <end position="134"/>
    </location>
</feature>
<feature type="compositionally biased region" description="Pro residues" evidence="2">
    <location>
        <begin position="164"/>
        <end position="176"/>
    </location>
</feature>
<feature type="domain" description="MIT" evidence="3">
    <location>
        <begin position="328"/>
        <end position="392"/>
    </location>
</feature>
<name>A0ABR4AHR5_9LECA</name>
<evidence type="ECO:0000313" key="5">
    <source>
        <dbReference type="Proteomes" id="UP001590950"/>
    </source>
</evidence>
<feature type="compositionally biased region" description="Polar residues" evidence="2">
    <location>
        <begin position="248"/>
        <end position="257"/>
    </location>
</feature>
<dbReference type="InterPro" id="IPR007330">
    <property type="entry name" value="MIT_dom"/>
</dbReference>
<feature type="compositionally biased region" description="Low complexity" evidence="2">
    <location>
        <begin position="189"/>
        <end position="205"/>
    </location>
</feature>
<organism evidence="4 5">
    <name type="scientific">Stereocaulon virgatum</name>
    <dbReference type="NCBI Taxonomy" id="373712"/>
    <lineage>
        <taxon>Eukaryota</taxon>
        <taxon>Fungi</taxon>
        <taxon>Dikarya</taxon>
        <taxon>Ascomycota</taxon>
        <taxon>Pezizomycotina</taxon>
        <taxon>Lecanoromycetes</taxon>
        <taxon>OSLEUM clade</taxon>
        <taxon>Lecanoromycetidae</taxon>
        <taxon>Lecanorales</taxon>
        <taxon>Lecanorineae</taxon>
        <taxon>Stereocaulaceae</taxon>
        <taxon>Stereocaulon</taxon>
    </lineage>
</organism>
<feature type="compositionally biased region" description="Basic residues" evidence="2">
    <location>
        <begin position="584"/>
        <end position="598"/>
    </location>
</feature>
<dbReference type="Gene3D" id="1.20.58.80">
    <property type="entry name" value="Phosphotransferase system, lactose/cellobiose-type IIA subunit"/>
    <property type="match status" value="1"/>
</dbReference>
<comment type="caution">
    <text evidence="4">The sequence shown here is derived from an EMBL/GenBank/DDBJ whole genome shotgun (WGS) entry which is preliminary data.</text>
</comment>
<feature type="compositionally biased region" description="Polar residues" evidence="2">
    <location>
        <begin position="465"/>
        <end position="493"/>
    </location>
</feature>
<proteinExistence type="predicted"/>
<feature type="compositionally biased region" description="Low complexity" evidence="2">
    <location>
        <begin position="19"/>
        <end position="29"/>
    </location>
</feature>
<accession>A0ABR4AHR5</accession>
<feature type="region of interest" description="Disordered" evidence="2">
    <location>
        <begin position="729"/>
        <end position="762"/>
    </location>
</feature>
<feature type="compositionally biased region" description="Polar residues" evidence="2">
    <location>
        <begin position="135"/>
        <end position="151"/>
    </location>
</feature>
<dbReference type="EMBL" id="JBEFKJ010000008">
    <property type="protein sequence ID" value="KAL2045054.1"/>
    <property type="molecule type" value="Genomic_DNA"/>
</dbReference>
<gene>
    <name evidence="4" type="ORF">N7G274_002829</name>
</gene>
<feature type="region of interest" description="Disordered" evidence="2">
    <location>
        <begin position="1"/>
        <end position="325"/>
    </location>
</feature>
<feature type="region of interest" description="Disordered" evidence="2">
    <location>
        <begin position="774"/>
        <end position="928"/>
    </location>
</feature>
<dbReference type="PANTHER" id="PTHR37327:SF1">
    <property type="entry name" value="MICROTUBULE INTERACTING AND TRANSPORT DOMAIN-CONTAINING PROTEIN"/>
    <property type="match status" value="1"/>
</dbReference>